<sequence>MAYHIELHLTDLAQPTTINSGGNILHHQQEIIGRSSRSLFQESDRSMQSFYELWILENLLEKSSSRTMLTERGGNHKLKRVKSAFF</sequence>
<accession>A0AAV3RSQ4</accession>
<protein>
    <submittedName>
        <fullName evidence="1">Uncharacterized protein</fullName>
    </submittedName>
</protein>
<comment type="caution">
    <text evidence="1">The sequence shown here is derived from an EMBL/GenBank/DDBJ whole genome shotgun (WGS) entry which is preliminary data.</text>
</comment>
<reference evidence="1 2" key="1">
    <citation type="submission" date="2024-01" db="EMBL/GenBank/DDBJ databases">
        <title>The complete chloroplast genome sequence of Lithospermum erythrorhizon: insights into the phylogenetic relationship among Boraginaceae species and the maternal lineages of purple gromwells.</title>
        <authorList>
            <person name="Okada T."/>
            <person name="Watanabe K."/>
        </authorList>
    </citation>
    <scope>NUCLEOTIDE SEQUENCE [LARGE SCALE GENOMIC DNA]</scope>
</reference>
<gene>
    <name evidence="1" type="ORF">LIER_30981</name>
</gene>
<dbReference type="AlphaFoldDB" id="A0AAV3RSQ4"/>
<evidence type="ECO:0000313" key="2">
    <source>
        <dbReference type="Proteomes" id="UP001454036"/>
    </source>
</evidence>
<proteinExistence type="predicted"/>
<dbReference type="Proteomes" id="UP001454036">
    <property type="component" value="Unassembled WGS sequence"/>
</dbReference>
<evidence type="ECO:0000313" key="1">
    <source>
        <dbReference type="EMBL" id="GAA0183600.1"/>
    </source>
</evidence>
<keyword evidence="2" id="KW-1185">Reference proteome</keyword>
<organism evidence="1 2">
    <name type="scientific">Lithospermum erythrorhizon</name>
    <name type="common">Purple gromwell</name>
    <name type="synonym">Lithospermum officinale var. erythrorhizon</name>
    <dbReference type="NCBI Taxonomy" id="34254"/>
    <lineage>
        <taxon>Eukaryota</taxon>
        <taxon>Viridiplantae</taxon>
        <taxon>Streptophyta</taxon>
        <taxon>Embryophyta</taxon>
        <taxon>Tracheophyta</taxon>
        <taxon>Spermatophyta</taxon>
        <taxon>Magnoliopsida</taxon>
        <taxon>eudicotyledons</taxon>
        <taxon>Gunneridae</taxon>
        <taxon>Pentapetalae</taxon>
        <taxon>asterids</taxon>
        <taxon>lamiids</taxon>
        <taxon>Boraginales</taxon>
        <taxon>Boraginaceae</taxon>
        <taxon>Boraginoideae</taxon>
        <taxon>Lithospermeae</taxon>
        <taxon>Lithospermum</taxon>
    </lineage>
</organism>
<name>A0AAV3RSQ4_LITER</name>
<dbReference type="EMBL" id="BAABME010011337">
    <property type="protein sequence ID" value="GAA0183600.1"/>
    <property type="molecule type" value="Genomic_DNA"/>
</dbReference>